<dbReference type="GeneID" id="10507427"/>
<name>F0ZV06_DICPU</name>
<reference evidence="2" key="1">
    <citation type="journal article" date="2011" name="Genome Biol.">
        <title>Comparative genomics of the social amoebae Dictyostelium discoideum and Dictyostelium purpureum.</title>
        <authorList>
            <consortium name="US DOE Joint Genome Institute (JGI-PGF)"/>
            <person name="Sucgang R."/>
            <person name="Kuo A."/>
            <person name="Tian X."/>
            <person name="Salerno W."/>
            <person name="Parikh A."/>
            <person name="Feasley C.L."/>
            <person name="Dalin E."/>
            <person name="Tu H."/>
            <person name="Huang E."/>
            <person name="Barry K."/>
            <person name="Lindquist E."/>
            <person name="Shapiro H."/>
            <person name="Bruce D."/>
            <person name="Schmutz J."/>
            <person name="Salamov A."/>
            <person name="Fey P."/>
            <person name="Gaudet P."/>
            <person name="Anjard C."/>
            <person name="Babu M.M."/>
            <person name="Basu S."/>
            <person name="Bushmanova Y."/>
            <person name="van der Wel H."/>
            <person name="Katoh-Kurasawa M."/>
            <person name="Dinh C."/>
            <person name="Coutinho P.M."/>
            <person name="Saito T."/>
            <person name="Elias M."/>
            <person name="Schaap P."/>
            <person name="Kay R.R."/>
            <person name="Henrissat B."/>
            <person name="Eichinger L."/>
            <person name="Rivero F."/>
            <person name="Putnam N.H."/>
            <person name="West C.M."/>
            <person name="Loomis W.F."/>
            <person name="Chisholm R.L."/>
            <person name="Shaulsky G."/>
            <person name="Strassmann J.E."/>
            <person name="Queller D.C."/>
            <person name="Kuspa A."/>
            <person name="Grigoriev I.V."/>
        </authorList>
    </citation>
    <scope>NUCLEOTIDE SEQUENCE [LARGE SCALE GENOMIC DNA]</scope>
    <source>
        <strain evidence="2">QSDP1</strain>
    </source>
</reference>
<dbReference type="Proteomes" id="UP000001064">
    <property type="component" value="Unassembled WGS sequence"/>
</dbReference>
<dbReference type="AlphaFoldDB" id="F0ZV06"/>
<gene>
    <name evidence="1" type="ORF">DICPUDRAFT_81929</name>
</gene>
<evidence type="ECO:0000313" key="1">
    <source>
        <dbReference type="EMBL" id="EGC32223.1"/>
    </source>
</evidence>
<organism evidence="1 2">
    <name type="scientific">Dictyostelium purpureum</name>
    <name type="common">Slime mold</name>
    <dbReference type="NCBI Taxonomy" id="5786"/>
    <lineage>
        <taxon>Eukaryota</taxon>
        <taxon>Amoebozoa</taxon>
        <taxon>Evosea</taxon>
        <taxon>Eumycetozoa</taxon>
        <taxon>Dictyostelia</taxon>
        <taxon>Dictyosteliales</taxon>
        <taxon>Dictyosteliaceae</taxon>
        <taxon>Dictyostelium</taxon>
    </lineage>
</organism>
<dbReference type="InParanoid" id="F0ZV06"/>
<sequence length="211" mass="24599">MKDFGTKLNFSTPVHLQTNGHSVLSTTKSLHFSQIRVMNQLFNKLQKTKSKFPKVILRSQKSFGDYPHSSASQSASSASTNRENYQVLKRKYISLEKQLFKRRGEERTFRTIRISQEGLQSENHIIKSEITILQDKFSYQFFNTSHYTLHQIHQNLMLVFQMQVLIVPIISLNTSEEINGDRIKEIKHEFESYRIAKENLAMETVIGKSKK</sequence>
<keyword evidence="2" id="KW-1185">Reference proteome</keyword>
<evidence type="ECO:0008006" key="3">
    <source>
        <dbReference type="Google" id="ProtNLM"/>
    </source>
</evidence>
<dbReference type="RefSeq" id="XP_003291259.1">
    <property type="nucleotide sequence ID" value="XM_003291211.1"/>
</dbReference>
<protein>
    <recommendedName>
        <fullName evidence="3">BZIP domain-containing protein</fullName>
    </recommendedName>
</protein>
<accession>F0ZV06</accession>
<evidence type="ECO:0000313" key="2">
    <source>
        <dbReference type="Proteomes" id="UP000001064"/>
    </source>
</evidence>
<proteinExistence type="predicted"/>
<dbReference type="KEGG" id="dpp:DICPUDRAFT_81929"/>
<dbReference type="VEuPathDB" id="AmoebaDB:DICPUDRAFT_81929"/>
<dbReference type="EMBL" id="GL871205">
    <property type="protein sequence ID" value="EGC32223.1"/>
    <property type="molecule type" value="Genomic_DNA"/>
</dbReference>